<evidence type="ECO:0000313" key="1">
    <source>
        <dbReference type="EMBL" id="POZ53976.1"/>
    </source>
</evidence>
<gene>
    <name evidence="1" type="ORF">AADEFJLK_01018</name>
</gene>
<comment type="caution">
    <text evidence="1">The sequence shown here is derived from an EMBL/GenBank/DDBJ whole genome shotgun (WGS) entry which is preliminary data.</text>
</comment>
<proteinExistence type="predicted"/>
<sequence length="227" mass="25487">MNAENLDQLDLSLESPPFSVAIWKKLLNNEVSTYRCEALDHIPDEATDEEVAEAVIKALRDEEDLVRTCAADAARLLMGRQDIGDALRSLIKVETDNLTLAYAYASLGRWGEAQDIAAFTQALNTVSDMRTRLDIMGGFCVLLHGLYLSEMQALMKAKDNNLFYIAVSIFLHITDDESFIEKERLNSIERHFKALTPEELAADCNACEKLMKKLNERLNKSEPTTSP</sequence>
<evidence type="ECO:0008006" key="3">
    <source>
        <dbReference type="Google" id="ProtNLM"/>
    </source>
</evidence>
<organism evidence="1 2">
    <name type="scientific">Methylovulum psychrotolerans</name>
    <dbReference type="NCBI Taxonomy" id="1704499"/>
    <lineage>
        <taxon>Bacteria</taxon>
        <taxon>Pseudomonadati</taxon>
        <taxon>Pseudomonadota</taxon>
        <taxon>Gammaproteobacteria</taxon>
        <taxon>Methylococcales</taxon>
        <taxon>Methylococcaceae</taxon>
        <taxon>Methylovulum</taxon>
    </lineage>
</organism>
<accession>A0A2S5CT70</accession>
<dbReference type="Proteomes" id="UP000237423">
    <property type="component" value="Unassembled WGS sequence"/>
</dbReference>
<reference evidence="1 2" key="1">
    <citation type="submission" date="2017-11" db="EMBL/GenBank/DDBJ databases">
        <title>Draft Genome Sequence of Methylobacter psychrotolerans Sph1T, an Obligate Methanotroph from Low-Temperature Environments.</title>
        <authorList>
            <person name="Oshkin I.Y."/>
            <person name="Miroshnikov K."/>
            <person name="Belova S.E."/>
            <person name="Korzhenkov A."/>
            <person name="Toshchakov S.V."/>
            <person name="Dedysh S.N."/>
        </authorList>
    </citation>
    <scope>NUCLEOTIDE SEQUENCE [LARGE SCALE GENOMIC DNA]</scope>
    <source>
        <strain evidence="1 2">Sph1</strain>
    </source>
</reference>
<dbReference type="InterPro" id="IPR011989">
    <property type="entry name" value="ARM-like"/>
</dbReference>
<dbReference type="Gene3D" id="1.25.10.10">
    <property type="entry name" value="Leucine-rich Repeat Variant"/>
    <property type="match status" value="1"/>
</dbReference>
<dbReference type="SUPFAM" id="SSF48371">
    <property type="entry name" value="ARM repeat"/>
    <property type="match status" value="1"/>
</dbReference>
<dbReference type="InterPro" id="IPR016024">
    <property type="entry name" value="ARM-type_fold"/>
</dbReference>
<dbReference type="RefSeq" id="WP_146054510.1">
    <property type="nucleotide sequence ID" value="NZ_PGFZ01000001.1"/>
</dbReference>
<dbReference type="AlphaFoldDB" id="A0A2S5CT70"/>
<protein>
    <recommendedName>
        <fullName evidence="3">HEAT repeat domain-containing protein</fullName>
    </recommendedName>
</protein>
<dbReference type="EMBL" id="PGFZ01000001">
    <property type="protein sequence ID" value="POZ53976.1"/>
    <property type="molecule type" value="Genomic_DNA"/>
</dbReference>
<evidence type="ECO:0000313" key="2">
    <source>
        <dbReference type="Proteomes" id="UP000237423"/>
    </source>
</evidence>
<name>A0A2S5CT70_9GAMM</name>